<dbReference type="AlphaFoldDB" id="A0AAD7GP72"/>
<dbReference type="EMBL" id="JARKIE010000031">
    <property type="protein sequence ID" value="KAJ7697166.1"/>
    <property type="molecule type" value="Genomic_DNA"/>
</dbReference>
<reference evidence="2" key="1">
    <citation type="submission" date="2023-03" db="EMBL/GenBank/DDBJ databases">
        <title>Massive genome expansion in bonnet fungi (Mycena s.s.) driven by repeated elements and novel gene families across ecological guilds.</title>
        <authorList>
            <consortium name="Lawrence Berkeley National Laboratory"/>
            <person name="Harder C.B."/>
            <person name="Miyauchi S."/>
            <person name="Viragh M."/>
            <person name="Kuo A."/>
            <person name="Thoen E."/>
            <person name="Andreopoulos B."/>
            <person name="Lu D."/>
            <person name="Skrede I."/>
            <person name="Drula E."/>
            <person name="Henrissat B."/>
            <person name="Morin E."/>
            <person name="Kohler A."/>
            <person name="Barry K."/>
            <person name="LaButti K."/>
            <person name="Morin E."/>
            <person name="Salamov A."/>
            <person name="Lipzen A."/>
            <person name="Mereny Z."/>
            <person name="Hegedus B."/>
            <person name="Baldrian P."/>
            <person name="Stursova M."/>
            <person name="Weitz H."/>
            <person name="Taylor A."/>
            <person name="Grigoriev I.V."/>
            <person name="Nagy L.G."/>
            <person name="Martin F."/>
            <person name="Kauserud H."/>
        </authorList>
    </citation>
    <scope>NUCLEOTIDE SEQUENCE</scope>
    <source>
        <strain evidence="2">CBHHK067</strain>
    </source>
</reference>
<feature type="compositionally biased region" description="Basic and acidic residues" evidence="1">
    <location>
        <begin position="153"/>
        <end position="168"/>
    </location>
</feature>
<gene>
    <name evidence="2" type="ORF">B0H17DRAFT_1130478</name>
</gene>
<comment type="caution">
    <text evidence="2">The sequence shown here is derived from an EMBL/GenBank/DDBJ whole genome shotgun (WGS) entry which is preliminary data.</text>
</comment>
<name>A0AAD7GP72_MYCRO</name>
<proteinExistence type="predicted"/>
<sequence>MRPMGSEIEIHPTPDYVAVLVPTAHRTVAHLGLESSNFTGEYCASGFNWGFSGTLGNWSEGWRRRELRQDGAARGRRRHRPSRVGFASVPQTDVIAIAPADRIRRFSRATFFPHRVRRDLLEENGLVAIVVERRKPGRDSRATSRSVSVIQRPEARGRRHPPERDEASARSGMIVLVGRAGYLRRVGDEARDKPGLRKLVVQFVDHASINNIRFPRGLVRRTRVQGQVADRRQGKVAVREDLGADTCAIARGFWSNKAVGVKPVKLRHASDRISASEVVPSGCMSFPFGFSLTHCACCGASWASSRADTASIVPVLHRRRAPKATTAARRRTSWRTAPSSGRPRLRAGRYKIELASDANDVYILSKSKTCPVRGTTCPGEFRLLLPSMYARNGQREREQERLGALAALSRASLVLPSSDRRRGRNIHTPPSFAFIAALVQNHSARMQPPRRRCSPSA</sequence>
<dbReference type="Proteomes" id="UP001221757">
    <property type="component" value="Unassembled WGS sequence"/>
</dbReference>
<feature type="region of interest" description="Disordered" evidence="1">
    <location>
        <begin position="137"/>
        <end position="168"/>
    </location>
</feature>
<feature type="compositionally biased region" description="Basic residues" evidence="1">
    <location>
        <begin position="320"/>
        <end position="333"/>
    </location>
</feature>
<accession>A0AAD7GP72</accession>
<evidence type="ECO:0000313" key="2">
    <source>
        <dbReference type="EMBL" id="KAJ7697166.1"/>
    </source>
</evidence>
<organism evidence="2 3">
    <name type="scientific">Mycena rosella</name>
    <name type="common">Pink bonnet</name>
    <name type="synonym">Agaricus rosellus</name>
    <dbReference type="NCBI Taxonomy" id="1033263"/>
    <lineage>
        <taxon>Eukaryota</taxon>
        <taxon>Fungi</taxon>
        <taxon>Dikarya</taxon>
        <taxon>Basidiomycota</taxon>
        <taxon>Agaricomycotina</taxon>
        <taxon>Agaricomycetes</taxon>
        <taxon>Agaricomycetidae</taxon>
        <taxon>Agaricales</taxon>
        <taxon>Marasmiineae</taxon>
        <taxon>Mycenaceae</taxon>
        <taxon>Mycena</taxon>
    </lineage>
</organism>
<feature type="region of interest" description="Disordered" evidence="1">
    <location>
        <begin position="320"/>
        <end position="343"/>
    </location>
</feature>
<evidence type="ECO:0000256" key="1">
    <source>
        <dbReference type="SAM" id="MobiDB-lite"/>
    </source>
</evidence>
<protein>
    <submittedName>
        <fullName evidence="2">Uncharacterized protein</fullName>
    </submittedName>
</protein>
<keyword evidence="3" id="KW-1185">Reference proteome</keyword>
<evidence type="ECO:0000313" key="3">
    <source>
        <dbReference type="Proteomes" id="UP001221757"/>
    </source>
</evidence>